<accession>A0A286Y1N7</accession>
<organism evidence="18 19">
    <name type="scientific">Cavia porcellus</name>
    <name type="common">Guinea pig</name>
    <dbReference type="NCBI Taxonomy" id="10141"/>
    <lineage>
        <taxon>Eukaryota</taxon>
        <taxon>Metazoa</taxon>
        <taxon>Chordata</taxon>
        <taxon>Craniata</taxon>
        <taxon>Vertebrata</taxon>
        <taxon>Euteleostomi</taxon>
        <taxon>Mammalia</taxon>
        <taxon>Eutheria</taxon>
        <taxon>Euarchontoglires</taxon>
        <taxon>Glires</taxon>
        <taxon>Rodentia</taxon>
        <taxon>Hystricomorpha</taxon>
        <taxon>Caviidae</taxon>
        <taxon>Cavia</taxon>
    </lineage>
</organism>
<keyword evidence="5" id="KW-0963">Cytoplasm</keyword>
<comment type="subunit">
    <text evidence="15">Component of the small ribosomal subunit. The methylated form interacts with NPM1.</text>
</comment>
<feature type="domain" description="Plectin/eS10 N-terminal" evidence="17">
    <location>
        <begin position="3"/>
        <end position="92"/>
    </location>
</feature>
<dbReference type="Ensembl" id="ENSCPOT00000019451.2">
    <property type="protein sequence ID" value="ENSCPOP00000031613.1"/>
    <property type="gene ID" value="ENSCPOG00000022550.2"/>
</dbReference>
<keyword evidence="8" id="KW-0832">Ubl conjugation</keyword>
<comment type="function">
    <text evidence="14">Component of the 40S ribosomal subunit. The ribosome is a large ribonucleoprotein complex responsible for the synthesis of proteins in the cell.</text>
</comment>
<evidence type="ECO:0000256" key="2">
    <source>
        <dbReference type="ARBA" id="ARBA00004604"/>
    </source>
</evidence>
<evidence type="ECO:0000256" key="5">
    <source>
        <dbReference type="ARBA" id="ARBA00022490"/>
    </source>
</evidence>
<proteinExistence type="inferred from homology"/>
<keyword evidence="11" id="KW-0687">Ribonucleoprotein</keyword>
<protein>
    <recommendedName>
        <fullName evidence="12">Small ribosomal subunit protein eS10</fullName>
    </recommendedName>
    <alternativeName>
        <fullName evidence="13">40S ribosomal protein S10</fullName>
    </alternativeName>
</protein>
<evidence type="ECO:0000256" key="15">
    <source>
        <dbReference type="ARBA" id="ARBA00047069"/>
    </source>
</evidence>
<evidence type="ECO:0000256" key="4">
    <source>
        <dbReference type="ARBA" id="ARBA00022481"/>
    </source>
</evidence>
<evidence type="ECO:0000313" key="18">
    <source>
        <dbReference type="Ensembl" id="ENSCPOP00000031613.1"/>
    </source>
</evidence>
<dbReference type="Pfam" id="PF03501">
    <property type="entry name" value="S10_plectin"/>
    <property type="match status" value="1"/>
</dbReference>
<dbReference type="STRING" id="10141.ENSCPOP00000031613"/>
<keyword evidence="19" id="KW-1185">Reference proteome</keyword>
<dbReference type="GO" id="GO:0003723">
    <property type="term" value="F:RNA binding"/>
    <property type="evidence" value="ECO:0007669"/>
    <property type="project" value="TreeGrafter"/>
</dbReference>
<keyword evidence="10" id="KW-0539">Nucleus</keyword>
<dbReference type="GO" id="GO:0022627">
    <property type="term" value="C:cytosolic small ribosomal subunit"/>
    <property type="evidence" value="ECO:0007669"/>
    <property type="project" value="TreeGrafter"/>
</dbReference>
<dbReference type="InterPro" id="IPR037447">
    <property type="entry name" value="Ribosomal_eS10"/>
</dbReference>
<evidence type="ECO:0000256" key="14">
    <source>
        <dbReference type="ARBA" id="ARBA00045797"/>
    </source>
</evidence>
<dbReference type="Gene3D" id="1.10.10.10">
    <property type="entry name" value="Winged helix-like DNA-binding domain superfamily/Winged helix DNA-binding domain"/>
    <property type="match status" value="1"/>
</dbReference>
<feature type="region of interest" description="Disordered" evidence="16">
    <location>
        <begin position="89"/>
        <end position="151"/>
    </location>
</feature>
<evidence type="ECO:0000256" key="6">
    <source>
        <dbReference type="ARBA" id="ARBA00022499"/>
    </source>
</evidence>
<evidence type="ECO:0000256" key="16">
    <source>
        <dbReference type="SAM" id="MobiDB-lite"/>
    </source>
</evidence>
<dbReference type="InParanoid" id="A0A286Y1N7"/>
<dbReference type="InterPro" id="IPR005326">
    <property type="entry name" value="Plectin_eS10_N"/>
</dbReference>
<evidence type="ECO:0000259" key="17">
    <source>
        <dbReference type="Pfam" id="PF03501"/>
    </source>
</evidence>
<evidence type="ECO:0000256" key="13">
    <source>
        <dbReference type="ARBA" id="ARBA00044563"/>
    </source>
</evidence>
<dbReference type="PANTHER" id="PTHR12146">
    <property type="entry name" value="40S RIBOSOMAL PROTEIN S10"/>
    <property type="match status" value="1"/>
</dbReference>
<comment type="similarity">
    <text evidence="3">Belongs to the eukaryotic ribosomal protein eS10 family.</text>
</comment>
<sequence length="151" mass="17236">MLMPKKNQIAIYELLFKEGKDVHMPKRPELADNNVPNLHVMKAMQSLKSRGYMQGQLAWRHFCWHLTNEGIQDLHDYLHPPPEIVPAALRRSRPETGRPRPEGVRPVLLTRGEADRATYRRTDKKAQAGAESATEVQFTGGFVCERGQPPQ</sequence>
<evidence type="ECO:0000313" key="19">
    <source>
        <dbReference type="Proteomes" id="UP000005447"/>
    </source>
</evidence>
<evidence type="ECO:0000256" key="8">
    <source>
        <dbReference type="ARBA" id="ARBA00022843"/>
    </source>
</evidence>
<dbReference type="GeneTree" id="ENSGT00440000034918"/>
<dbReference type="OMA" id="HDYLHPP"/>
<dbReference type="FunCoup" id="A0A286Y1N7">
    <property type="interactions" value="2308"/>
</dbReference>
<dbReference type="GO" id="GO:0003735">
    <property type="term" value="F:structural constituent of ribosome"/>
    <property type="evidence" value="ECO:0007669"/>
    <property type="project" value="TreeGrafter"/>
</dbReference>
<dbReference type="GO" id="GO:0005730">
    <property type="term" value="C:nucleolus"/>
    <property type="evidence" value="ECO:0007669"/>
    <property type="project" value="UniProtKB-SubCell"/>
</dbReference>
<dbReference type="Bgee" id="ENSCPOG00000022550">
    <property type="expression patterns" value="Expressed in zone of skin and 12 other cell types or tissues"/>
</dbReference>
<dbReference type="AlphaFoldDB" id="A0A286Y1N7"/>
<name>A0A286Y1N7_CAVPO</name>
<evidence type="ECO:0000256" key="1">
    <source>
        <dbReference type="ARBA" id="ARBA00004496"/>
    </source>
</evidence>
<evidence type="ECO:0000256" key="10">
    <source>
        <dbReference type="ARBA" id="ARBA00023242"/>
    </source>
</evidence>
<dbReference type="VEuPathDB" id="HostDB:ENSCPOG00000022550"/>
<keyword evidence="9" id="KW-0689">Ribosomal protein</keyword>
<evidence type="ECO:0000256" key="12">
    <source>
        <dbReference type="ARBA" id="ARBA00044523"/>
    </source>
</evidence>
<dbReference type="PANTHER" id="PTHR12146:SF10">
    <property type="entry name" value="SMALL RIBOSOMAL SUBUNIT PROTEIN ES10"/>
    <property type="match status" value="1"/>
</dbReference>
<keyword evidence="7" id="KW-0597">Phosphoprotein</keyword>
<dbReference type="FunFam" id="1.10.10.10:FF:001335">
    <property type="entry name" value="40S ribosomal protein S10"/>
    <property type="match status" value="1"/>
</dbReference>
<comment type="subcellular location">
    <subcellularLocation>
        <location evidence="1">Cytoplasm</location>
    </subcellularLocation>
    <subcellularLocation>
        <location evidence="2">Nucleus</location>
        <location evidence="2">Nucleolus</location>
    </subcellularLocation>
</comment>
<evidence type="ECO:0000256" key="3">
    <source>
        <dbReference type="ARBA" id="ARBA00007278"/>
    </source>
</evidence>
<evidence type="ECO:0000256" key="9">
    <source>
        <dbReference type="ARBA" id="ARBA00022980"/>
    </source>
</evidence>
<reference evidence="18" key="2">
    <citation type="submission" date="2025-08" db="UniProtKB">
        <authorList>
            <consortium name="Ensembl"/>
        </authorList>
    </citation>
    <scope>IDENTIFICATION</scope>
    <source>
        <strain evidence="18">2N</strain>
    </source>
</reference>
<keyword evidence="4" id="KW-0488">Methylation</keyword>
<keyword evidence="6" id="KW-1017">Isopeptide bond</keyword>
<dbReference type="EMBL" id="AAKN02010185">
    <property type="status" value="NOT_ANNOTATED_CDS"/>
    <property type="molecule type" value="Genomic_DNA"/>
</dbReference>
<feature type="compositionally biased region" description="Basic and acidic residues" evidence="16">
    <location>
        <begin position="92"/>
        <end position="103"/>
    </location>
</feature>
<reference evidence="19" key="1">
    <citation type="journal article" date="2011" name="Nature">
        <title>A high-resolution map of human evolutionary constraint using 29 mammals.</title>
        <authorList>
            <person name="Lindblad-Toh K."/>
            <person name="Garber M."/>
            <person name="Zuk O."/>
            <person name="Lin M.F."/>
            <person name="Parker B.J."/>
            <person name="Washietl S."/>
            <person name="Kheradpour P."/>
            <person name="Ernst J."/>
            <person name="Jordan G."/>
            <person name="Mauceli E."/>
            <person name="Ward L.D."/>
            <person name="Lowe C.B."/>
            <person name="Holloway A.K."/>
            <person name="Clamp M."/>
            <person name="Gnerre S."/>
            <person name="Alfoldi J."/>
            <person name="Beal K."/>
            <person name="Chang J."/>
            <person name="Clawson H."/>
            <person name="Cuff J."/>
            <person name="Di Palma F."/>
            <person name="Fitzgerald S."/>
            <person name="Flicek P."/>
            <person name="Guttman M."/>
            <person name="Hubisz M.J."/>
            <person name="Jaffe D.B."/>
            <person name="Jungreis I."/>
            <person name="Kent W.J."/>
            <person name="Kostka D."/>
            <person name="Lara M."/>
            <person name="Martins A.L."/>
            <person name="Massingham T."/>
            <person name="Moltke I."/>
            <person name="Raney B.J."/>
            <person name="Rasmussen M.D."/>
            <person name="Robinson J."/>
            <person name="Stark A."/>
            <person name="Vilella A.J."/>
            <person name="Wen J."/>
            <person name="Xie X."/>
            <person name="Zody M.C."/>
            <person name="Baldwin J."/>
            <person name="Bloom T."/>
            <person name="Chin C.W."/>
            <person name="Heiman D."/>
            <person name="Nicol R."/>
            <person name="Nusbaum C."/>
            <person name="Young S."/>
            <person name="Wilkinson J."/>
            <person name="Worley K.C."/>
            <person name="Kovar C.L."/>
            <person name="Muzny D.M."/>
            <person name="Gibbs R.A."/>
            <person name="Cree A."/>
            <person name="Dihn H.H."/>
            <person name="Fowler G."/>
            <person name="Jhangiani S."/>
            <person name="Joshi V."/>
            <person name="Lee S."/>
            <person name="Lewis L.R."/>
            <person name="Nazareth L.V."/>
            <person name="Okwuonu G."/>
            <person name="Santibanez J."/>
            <person name="Warren W.C."/>
            <person name="Mardis E.R."/>
            <person name="Weinstock G.M."/>
            <person name="Wilson R.K."/>
            <person name="Delehaunty K."/>
            <person name="Dooling D."/>
            <person name="Fronik C."/>
            <person name="Fulton L."/>
            <person name="Fulton B."/>
            <person name="Graves T."/>
            <person name="Minx P."/>
            <person name="Sodergren E."/>
            <person name="Birney E."/>
            <person name="Margulies E.H."/>
            <person name="Herrero J."/>
            <person name="Green E.D."/>
            <person name="Haussler D."/>
            <person name="Siepel A."/>
            <person name="Goldman N."/>
            <person name="Pollard K.S."/>
            <person name="Pedersen J.S."/>
            <person name="Lander E.S."/>
            <person name="Kellis M."/>
        </authorList>
    </citation>
    <scope>NUCLEOTIDE SEQUENCE [LARGE SCALE GENOMIC DNA]</scope>
    <source>
        <strain evidence="19">2N</strain>
    </source>
</reference>
<evidence type="ECO:0000256" key="11">
    <source>
        <dbReference type="ARBA" id="ARBA00023274"/>
    </source>
</evidence>
<dbReference type="InterPro" id="IPR036388">
    <property type="entry name" value="WH-like_DNA-bd_sf"/>
</dbReference>
<feature type="compositionally biased region" description="Basic and acidic residues" evidence="16">
    <location>
        <begin position="112"/>
        <end position="126"/>
    </location>
</feature>
<evidence type="ECO:0000256" key="7">
    <source>
        <dbReference type="ARBA" id="ARBA00022553"/>
    </source>
</evidence>
<dbReference type="Proteomes" id="UP000005447">
    <property type="component" value="Unassembled WGS sequence"/>
</dbReference>
<reference evidence="18" key="3">
    <citation type="submission" date="2025-09" db="UniProtKB">
        <authorList>
            <consortium name="Ensembl"/>
        </authorList>
    </citation>
    <scope>IDENTIFICATION</scope>
    <source>
        <strain evidence="18">2N</strain>
    </source>
</reference>